<keyword evidence="4 10" id="KW-1133">Transmembrane helix</keyword>
<name>A0A7M5UNH3_9CNID</name>
<dbReference type="Pfam" id="PF00003">
    <property type="entry name" value="7tm_3"/>
    <property type="match status" value="1"/>
</dbReference>
<dbReference type="CDD" id="cd13953">
    <property type="entry name" value="7tm_classC_mGluR-like"/>
    <property type="match status" value="1"/>
</dbReference>
<keyword evidence="13" id="KW-1185">Reference proteome</keyword>
<evidence type="ECO:0000256" key="3">
    <source>
        <dbReference type="ARBA" id="ARBA00022692"/>
    </source>
</evidence>
<feature type="transmembrane region" description="Helical" evidence="10">
    <location>
        <begin position="757"/>
        <end position="780"/>
    </location>
</feature>
<dbReference type="GO" id="GO:0005886">
    <property type="term" value="C:plasma membrane"/>
    <property type="evidence" value="ECO:0007669"/>
    <property type="project" value="UniProtKB-SubCell"/>
</dbReference>
<dbReference type="GO" id="GO:0004930">
    <property type="term" value="F:G protein-coupled receptor activity"/>
    <property type="evidence" value="ECO:0007669"/>
    <property type="project" value="UniProtKB-KW"/>
</dbReference>
<dbReference type="InterPro" id="IPR000337">
    <property type="entry name" value="GPCR_3"/>
</dbReference>
<evidence type="ECO:0000313" key="13">
    <source>
        <dbReference type="Proteomes" id="UP000594262"/>
    </source>
</evidence>
<feature type="transmembrane region" description="Helical" evidence="10">
    <location>
        <begin position="677"/>
        <end position="698"/>
    </location>
</feature>
<feature type="domain" description="G-protein coupled receptors family 3 profile" evidence="11">
    <location>
        <begin position="565"/>
        <end position="834"/>
    </location>
</feature>
<dbReference type="PROSITE" id="PS50259">
    <property type="entry name" value="G_PROTEIN_RECEP_F3_4"/>
    <property type="match status" value="1"/>
</dbReference>
<dbReference type="EnsemblMetazoa" id="CLYHEMT003230.1">
    <property type="protein sequence ID" value="CLYHEMP003230.1"/>
    <property type="gene ID" value="CLYHEMG003230"/>
</dbReference>
<dbReference type="InterPro" id="IPR001828">
    <property type="entry name" value="ANF_lig-bd_rcpt"/>
</dbReference>
<dbReference type="InterPro" id="IPR050726">
    <property type="entry name" value="mGluR"/>
</dbReference>
<evidence type="ECO:0000256" key="10">
    <source>
        <dbReference type="SAM" id="Phobius"/>
    </source>
</evidence>
<evidence type="ECO:0000256" key="6">
    <source>
        <dbReference type="ARBA" id="ARBA00023136"/>
    </source>
</evidence>
<evidence type="ECO:0000259" key="11">
    <source>
        <dbReference type="PROSITE" id="PS50259"/>
    </source>
</evidence>
<sequence length="894" mass="102246">FFVSFSGKKEKMKAHEVVWVLLVCCTFVASQNVTEDVGKWKRITKGYVIGSSESDIKIHVHLDLTMKSFDNKEDSHCNVLNPLAVMFAEAVLFAADRIISENLLEGRTLGVIVIDTCKGTKLNPYLLVHFDGTLIIGPYSSELSDFTTKFISVFDYSMISYGASSDHFYEKREDFPKFFSTVPADNTSSQVYKELAQRMNWEYTSVIYTSNEDGNSMMVQTIERLFNIGYCTSQNDIKSGASEASYQITIEKVLQQHEIKVVFLFLAFKECNDFFQAAAPFKERLASKQFVLGTACSAGVNIPPMVRPYFKNMISIQITLPQPKEFQEYFANLQPGHNRRNEFFFNFYWEFTRNCTLHGRKGYRKCDISKSQSFNQFAPVRPIISAMYTAVYGIKTYCSKKFPLLPFSICYGVMSKEMRTNMKSNLNLYIPHVRFKLFNRTYSRNSPLHEVVDSYDVLQYVQTNDSFQFKKIGYWDANKRDTSFALTLNEGLNMTDSRCSLPCGEREIKQYLALASCCWHCKKCPVHQIIQNNKCQPCELGYKANIEQTQCDQLPLVTMNHNNDLSVIVIFLTSFGCFIVMAVLFVYMRHFSSHIIKSSSRELALFSLFGLFLMLLVPILFTMEPNILICYGQKIFVGLSLTCCYSPLVLKTNRVYRIFASSSKFKLKRLMLVSMRSQFLLILAMAGIELLMGVFWILTDQPIIETVYPADRDYVIKQCNISGTGAALNLIFPIALMVACTFWAFKTRNLPETFSEIKSIGVTMYITLFLATAAFSIIFILDGTIERPFIQIYVVSFTFQAIVFVNLIGQYAMKMKTLFSKPDNRADTKEQTNTEVSIVMTNRFISSPSISPKTNNGLRHMSTVSETSFRNDPYYANLTTVQQGVKRLSIDYQL</sequence>
<feature type="transmembrane region" description="Helical" evidence="10">
    <location>
        <begin position="792"/>
        <end position="812"/>
    </location>
</feature>
<dbReference type="InterPro" id="IPR038550">
    <property type="entry name" value="GPCR_3_9-Cys_sf"/>
</dbReference>
<feature type="transmembrane region" description="Helical" evidence="10">
    <location>
        <begin position="565"/>
        <end position="587"/>
    </location>
</feature>
<proteinExistence type="predicted"/>
<dbReference type="SUPFAM" id="SSF53822">
    <property type="entry name" value="Periplasmic binding protein-like I"/>
    <property type="match status" value="1"/>
</dbReference>
<feature type="transmembrane region" description="Helical" evidence="10">
    <location>
        <begin position="726"/>
        <end position="745"/>
    </location>
</feature>
<dbReference type="Pfam" id="PF01094">
    <property type="entry name" value="ANF_receptor"/>
    <property type="match status" value="1"/>
</dbReference>
<evidence type="ECO:0000256" key="4">
    <source>
        <dbReference type="ARBA" id="ARBA00022989"/>
    </source>
</evidence>
<evidence type="ECO:0000256" key="9">
    <source>
        <dbReference type="ARBA" id="ARBA00023224"/>
    </source>
</evidence>
<dbReference type="Gene3D" id="3.40.50.2300">
    <property type="match status" value="2"/>
</dbReference>
<dbReference type="InterPro" id="IPR017978">
    <property type="entry name" value="GPCR_3_C"/>
</dbReference>
<dbReference type="PRINTS" id="PR00248">
    <property type="entry name" value="GPCRMGR"/>
</dbReference>
<evidence type="ECO:0000256" key="2">
    <source>
        <dbReference type="ARBA" id="ARBA00022475"/>
    </source>
</evidence>
<evidence type="ECO:0000256" key="1">
    <source>
        <dbReference type="ARBA" id="ARBA00004651"/>
    </source>
</evidence>
<keyword evidence="6 10" id="KW-0472">Membrane</keyword>
<feature type="transmembrane region" description="Helical" evidence="10">
    <location>
        <begin position="603"/>
        <end position="623"/>
    </location>
</feature>
<dbReference type="AlphaFoldDB" id="A0A7M5UNH3"/>
<keyword evidence="3 10" id="KW-0812">Transmembrane</keyword>
<keyword evidence="5" id="KW-0297">G-protein coupled receptor</keyword>
<keyword evidence="9" id="KW-0807">Transducer</keyword>
<dbReference type="Proteomes" id="UP000594262">
    <property type="component" value="Unplaced"/>
</dbReference>
<dbReference type="OrthoDB" id="425344at2759"/>
<dbReference type="PANTHER" id="PTHR24060">
    <property type="entry name" value="METABOTROPIC GLUTAMATE RECEPTOR"/>
    <property type="match status" value="1"/>
</dbReference>
<accession>A0A7M5UNH3</accession>
<reference evidence="12" key="1">
    <citation type="submission" date="2021-01" db="UniProtKB">
        <authorList>
            <consortium name="EnsemblMetazoa"/>
        </authorList>
    </citation>
    <scope>IDENTIFICATION</scope>
</reference>
<evidence type="ECO:0000313" key="12">
    <source>
        <dbReference type="EnsemblMetazoa" id="CLYHEMP003230.1"/>
    </source>
</evidence>
<protein>
    <recommendedName>
        <fullName evidence="11">G-protein coupled receptors family 3 profile domain-containing protein</fullName>
    </recommendedName>
</protein>
<organism evidence="12 13">
    <name type="scientific">Clytia hemisphaerica</name>
    <dbReference type="NCBI Taxonomy" id="252671"/>
    <lineage>
        <taxon>Eukaryota</taxon>
        <taxon>Metazoa</taxon>
        <taxon>Cnidaria</taxon>
        <taxon>Hydrozoa</taxon>
        <taxon>Hydroidolina</taxon>
        <taxon>Leptothecata</taxon>
        <taxon>Obeliida</taxon>
        <taxon>Clytiidae</taxon>
        <taxon>Clytia</taxon>
    </lineage>
</organism>
<feature type="transmembrane region" description="Helical" evidence="10">
    <location>
        <begin position="635"/>
        <end position="656"/>
    </location>
</feature>
<keyword evidence="8" id="KW-0325">Glycoprotein</keyword>
<evidence type="ECO:0000256" key="5">
    <source>
        <dbReference type="ARBA" id="ARBA00023040"/>
    </source>
</evidence>
<evidence type="ECO:0000256" key="8">
    <source>
        <dbReference type="ARBA" id="ARBA00023180"/>
    </source>
</evidence>
<keyword evidence="2" id="KW-1003">Cell membrane</keyword>
<keyword evidence="7" id="KW-0675">Receptor</keyword>
<dbReference type="InterPro" id="IPR028082">
    <property type="entry name" value="Peripla_BP_I"/>
</dbReference>
<dbReference type="Gene3D" id="2.10.50.30">
    <property type="entry name" value="GPCR, family 3, nine cysteines domain"/>
    <property type="match status" value="1"/>
</dbReference>
<comment type="subcellular location">
    <subcellularLocation>
        <location evidence="1">Cell membrane</location>
        <topology evidence="1">Multi-pass membrane protein</topology>
    </subcellularLocation>
</comment>
<evidence type="ECO:0000256" key="7">
    <source>
        <dbReference type="ARBA" id="ARBA00023170"/>
    </source>
</evidence>